<accession>G8LZF1</accession>
<dbReference type="AlphaFoldDB" id="G8LZF1"/>
<keyword evidence="3" id="KW-0645">Protease</keyword>
<dbReference type="STRING" id="720554.Clocl_0056"/>
<feature type="transmembrane region" description="Helical" evidence="1">
    <location>
        <begin position="272"/>
        <end position="294"/>
    </location>
</feature>
<feature type="transmembrane region" description="Helical" evidence="1">
    <location>
        <begin position="192"/>
        <end position="208"/>
    </location>
</feature>
<feature type="transmembrane region" description="Helical" evidence="1">
    <location>
        <begin position="90"/>
        <end position="118"/>
    </location>
</feature>
<protein>
    <submittedName>
        <fullName evidence="3">Putative metal-dependent membrane protease</fullName>
    </submittedName>
</protein>
<reference evidence="3 4" key="2">
    <citation type="journal article" date="2012" name="Stand. Genomic Sci.">
        <title>Complete Genome Sequence of Clostridium clariflavum DSM 19732.</title>
        <authorList>
            <person name="Izquierdo J.A."/>
            <person name="Goodwin L."/>
            <person name="Davenport K.W."/>
            <person name="Teshima H."/>
            <person name="Bruce D."/>
            <person name="Detter C."/>
            <person name="Tapia R."/>
            <person name="Han S."/>
            <person name="Land M."/>
            <person name="Hauser L."/>
            <person name="Jeffries C.D."/>
            <person name="Han J."/>
            <person name="Pitluck S."/>
            <person name="Nolan M."/>
            <person name="Chen A."/>
            <person name="Huntemann M."/>
            <person name="Mavromatis K."/>
            <person name="Mikhailova N."/>
            <person name="Liolios K."/>
            <person name="Woyke T."/>
            <person name="Lynd L.R."/>
        </authorList>
    </citation>
    <scope>NUCLEOTIDE SEQUENCE [LARGE SCALE GENOMIC DNA]</scope>
    <source>
        <strain evidence="4">DSM 19732 / NBRC 101661 / EBR45</strain>
    </source>
</reference>
<name>G8LZF1_ACECE</name>
<feature type="transmembrane region" description="Helical" evidence="1">
    <location>
        <begin position="58"/>
        <end position="78"/>
    </location>
</feature>
<evidence type="ECO:0000313" key="4">
    <source>
        <dbReference type="Proteomes" id="UP000005435"/>
    </source>
</evidence>
<keyword evidence="1" id="KW-1133">Transmembrane helix</keyword>
<dbReference type="GO" id="GO:0080120">
    <property type="term" value="P:CAAX-box protein maturation"/>
    <property type="evidence" value="ECO:0007669"/>
    <property type="project" value="UniProtKB-ARBA"/>
</dbReference>
<feature type="transmembrane region" description="Helical" evidence="1">
    <location>
        <begin position="138"/>
        <end position="158"/>
    </location>
</feature>
<gene>
    <name evidence="3" type="ordered locus">Clocl_0056</name>
</gene>
<dbReference type="eggNOG" id="COG1266">
    <property type="taxonomic scope" value="Bacteria"/>
</dbReference>
<evidence type="ECO:0000259" key="2">
    <source>
        <dbReference type="Pfam" id="PF02517"/>
    </source>
</evidence>
<keyword evidence="3" id="KW-0378">Hydrolase</keyword>
<proteinExistence type="predicted"/>
<organism evidence="3 4">
    <name type="scientific">Acetivibrio clariflavus (strain DSM 19732 / NBRC 101661 / EBR45)</name>
    <name type="common">Clostridium clariflavum</name>
    <dbReference type="NCBI Taxonomy" id="720554"/>
    <lineage>
        <taxon>Bacteria</taxon>
        <taxon>Bacillati</taxon>
        <taxon>Bacillota</taxon>
        <taxon>Clostridia</taxon>
        <taxon>Eubacteriales</taxon>
        <taxon>Oscillospiraceae</taxon>
        <taxon>Acetivibrio</taxon>
    </lineage>
</organism>
<keyword evidence="1" id="KW-0812">Transmembrane</keyword>
<dbReference type="PANTHER" id="PTHR43592:SF15">
    <property type="entry name" value="CAAX AMINO TERMINAL PROTEASE FAMILY PROTEIN"/>
    <property type="match status" value="1"/>
</dbReference>
<dbReference type="PANTHER" id="PTHR43592">
    <property type="entry name" value="CAAX AMINO TERMINAL PROTEASE"/>
    <property type="match status" value="1"/>
</dbReference>
<dbReference type="KEGG" id="ccl:Clocl_0056"/>
<keyword evidence="1" id="KW-0472">Membrane</keyword>
<dbReference type="InterPro" id="IPR003675">
    <property type="entry name" value="Rce1/LyrA-like_dom"/>
</dbReference>
<feature type="transmembrane region" description="Helical" evidence="1">
    <location>
        <begin position="315"/>
        <end position="333"/>
    </location>
</feature>
<dbReference type="GO" id="GO:0004175">
    <property type="term" value="F:endopeptidase activity"/>
    <property type="evidence" value="ECO:0007669"/>
    <property type="project" value="UniProtKB-ARBA"/>
</dbReference>
<dbReference type="RefSeq" id="WP_014253452.1">
    <property type="nucleotide sequence ID" value="NC_016627.1"/>
</dbReference>
<sequence>MEEKPRINNDNLELINEKKDYFRKPSLWQVGALFSFVVIIFLYLGARLQKWNVNYGLFLSEVGLIFLPPVLFLIIFKFDVKKVLRINKPGFLNLILIFGIMIFSLPVIGVLNLLNFWIIKQIFGRYEIFQVPLSTESWGLLVGILIIGVLAGICEETLFRGVIQRGLERFGAAKSILITAVLFGLMHMDFQRFLGTFLLGALFGYLTYKSNSIFSSMFAHFANNSIAVCLMYASLKANEFLKQSGVNGIDSVEKISNGDIFETLASMSRIEIIGFIVVYAIIFCFSAIWLYLLLRFFAKHNSNRETEVPRDERPIPVRQLVSFIPGLLLILFYDVIDILRMGNIIDQSTMEQILRSIGL</sequence>
<dbReference type="OrthoDB" id="2035856at2"/>
<dbReference type="HOGENOM" id="CLU_070755_0_0_9"/>
<evidence type="ECO:0000313" key="3">
    <source>
        <dbReference type="EMBL" id="AEV66814.1"/>
    </source>
</evidence>
<dbReference type="Pfam" id="PF02517">
    <property type="entry name" value="Rce1-like"/>
    <property type="match status" value="1"/>
</dbReference>
<dbReference type="GO" id="GO:0006508">
    <property type="term" value="P:proteolysis"/>
    <property type="evidence" value="ECO:0007669"/>
    <property type="project" value="UniProtKB-KW"/>
</dbReference>
<keyword evidence="4" id="KW-1185">Reference proteome</keyword>
<feature type="transmembrane region" description="Helical" evidence="1">
    <location>
        <begin position="170"/>
        <end position="186"/>
    </location>
</feature>
<dbReference type="Proteomes" id="UP000005435">
    <property type="component" value="Chromosome"/>
</dbReference>
<reference evidence="4" key="1">
    <citation type="submission" date="2011-12" db="EMBL/GenBank/DDBJ databases">
        <title>Complete sequence of Clostridium clariflavum DSM 19732.</title>
        <authorList>
            <consortium name="US DOE Joint Genome Institute"/>
            <person name="Lucas S."/>
            <person name="Han J."/>
            <person name="Lapidus A."/>
            <person name="Cheng J.-F."/>
            <person name="Goodwin L."/>
            <person name="Pitluck S."/>
            <person name="Peters L."/>
            <person name="Teshima H."/>
            <person name="Detter J.C."/>
            <person name="Han C."/>
            <person name="Tapia R."/>
            <person name="Land M."/>
            <person name="Hauser L."/>
            <person name="Kyrpides N."/>
            <person name="Ivanova N."/>
            <person name="Pagani I."/>
            <person name="Kitzmiller T."/>
            <person name="Lynd L."/>
            <person name="Izquierdo J."/>
            <person name="Woyke T."/>
        </authorList>
    </citation>
    <scope>NUCLEOTIDE SEQUENCE [LARGE SCALE GENOMIC DNA]</scope>
    <source>
        <strain evidence="4">DSM 19732 / NBRC 101661 / EBR45</strain>
    </source>
</reference>
<feature type="domain" description="CAAX prenyl protease 2/Lysostaphin resistance protein A-like" evidence="2">
    <location>
        <begin position="138"/>
        <end position="225"/>
    </location>
</feature>
<feature type="transmembrane region" description="Helical" evidence="1">
    <location>
        <begin position="27"/>
        <end position="46"/>
    </location>
</feature>
<evidence type="ECO:0000256" key="1">
    <source>
        <dbReference type="SAM" id="Phobius"/>
    </source>
</evidence>
<dbReference type="EMBL" id="CP003065">
    <property type="protein sequence ID" value="AEV66814.1"/>
    <property type="molecule type" value="Genomic_DNA"/>
</dbReference>